<dbReference type="HOGENOM" id="CLU_1891500_0_0_2"/>
<proteinExistence type="predicted"/>
<dbReference type="Pfam" id="PF07282">
    <property type="entry name" value="Cas12f1-like_TNB"/>
    <property type="match status" value="1"/>
</dbReference>
<evidence type="ECO:0000256" key="1">
    <source>
        <dbReference type="ARBA" id="ARBA00023125"/>
    </source>
</evidence>
<dbReference type="EMBL" id="CP002408">
    <property type="protein sequence ID" value="AFU57526.1"/>
    <property type="molecule type" value="Genomic_DNA"/>
</dbReference>
<accession>K0I8C4</accession>
<evidence type="ECO:0000313" key="4">
    <source>
        <dbReference type="Proteomes" id="UP000008037"/>
    </source>
</evidence>
<keyword evidence="1" id="KW-0238">DNA-binding</keyword>
<keyword evidence="4" id="KW-1185">Reference proteome</keyword>
<dbReference type="KEGG" id="nga:Ngar_c05830"/>
<sequence length="134" mass="15066">MVKNRHLACHVLDSGWRLFKGLLNYKSKIVIEVEPAHTSIDCSKCSNKIPKSLAVRIHRCDRCDIVIDGDYNASLNILRKGLLLLLPQRLREVTPVEIPKESLKQEEAIEQIASSPKSDSFALALGLRRSAYPC</sequence>
<evidence type="ECO:0000313" key="3">
    <source>
        <dbReference type="EMBL" id="AFU57526.1"/>
    </source>
</evidence>
<dbReference type="AlphaFoldDB" id="K0I8C4"/>
<dbReference type="BioCyc" id="CNIT1237085:G1324-581-MONOMER"/>
<gene>
    <name evidence="3" type="ordered locus">Ngar_c05830</name>
</gene>
<protein>
    <submittedName>
        <fullName evidence="3">Putative transposase, IS605 OrfB family</fullName>
    </submittedName>
</protein>
<name>K0I8C4_NITGG</name>
<dbReference type="InParanoid" id="K0I8C4"/>
<dbReference type="GeneID" id="68748919"/>
<dbReference type="Proteomes" id="UP000008037">
    <property type="component" value="Chromosome"/>
</dbReference>
<evidence type="ECO:0000259" key="2">
    <source>
        <dbReference type="Pfam" id="PF07282"/>
    </source>
</evidence>
<dbReference type="STRING" id="1237085.Ngar_c05830"/>
<organism evidence="3 4">
    <name type="scientific">Nitrososphaera gargensis (strain Ga9.2)</name>
    <dbReference type="NCBI Taxonomy" id="1237085"/>
    <lineage>
        <taxon>Archaea</taxon>
        <taxon>Nitrososphaerota</taxon>
        <taxon>Nitrososphaeria</taxon>
        <taxon>Nitrososphaerales</taxon>
        <taxon>Nitrososphaeraceae</taxon>
        <taxon>Nitrososphaera</taxon>
    </lineage>
</organism>
<feature type="domain" description="Cas12f1-like TNB" evidence="2">
    <location>
        <begin position="16"/>
        <end position="77"/>
    </location>
</feature>
<dbReference type="GO" id="GO:0003677">
    <property type="term" value="F:DNA binding"/>
    <property type="evidence" value="ECO:0007669"/>
    <property type="project" value="UniProtKB-KW"/>
</dbReference>
<dbReference type="InterPro" id="IPR010095">
    <property type="entry name" value="Cas12f1-like_TNB"/>
</dbReference>
<dbReference type="RefSeq" id="WP_015018072.1">
    <property type="nucleotide sequence ID" value="NC_018719.1"/>
</dbReference>
<reference evidence="3 4" key="1">
    <citation type="journal article" date="2012" name="Environ. Microbiol.">
        <title>The genome of the ammonia-oxidizing Candidatus Nitrososphaera gargensis: insights into metabolic versatility and environmental adaptations.</title>
        <authorList>
            <person name="Spang A."/>
            <person name="Poehlein A."/>
            <person name="Offre P."/>
            <person name="Zumbragel S."/>
            <person name="Haider S."/>
            <person name="Rychlik N."/>
            <person name="Nowka B."/>
            <person name="Schmeisser C."/>
            <person name="Lebedeva E.V."/>
            <person name="Rattei T."/>
            <person name="Bohm C."/>
            <person name="Schmid M."/>
            <person name="Galushko A."/>
            <person name="Hatzenpichler R."/>
            <person name="Weinmaier T."/>
            <person name="Daniel R."/>
            <person name="Schleper C."/>
            <person name="Spieck E."/>
            <person name="Streit W."/>
            <person name="Wagner M."/>
        </authorList>
    </citation>
    <scope>NUCLEOTIDE SEQUENCE [LARGE SCALE GENOMIC DNA]</scope>
    <source>
        <strain evidence="4">Ga9.2</strain>
    </source>
</reference>